<reference evidence="1" key="1">
    <citation type="submission" date="2021-10" db="EMBL/GenBank/DDBJ databases">
        <authorList>
            <person name="Dean J.D."/>
            <person name="Kim M.K."/>
            <person name="Newey C.N."/>
            <person name="Stoker T.S."/>
            <person name="Thompson D.W."/>
            <person name="Grose J.H."/>
        </authorList>
    </citation>
    <scope>NUCLEOTIDE SEQUENCE</scope>
    <source>
        <strain evidence="1">BT635</strain>
    </source>
</reference>
<dbReference type="RefSeq" id="WP_226190952.1">
    <property type="nucleotide sequence ID" value="NZ_JAJADQ010000025.1"/>
</dbReference>
<accession>A0ABS8AJF2</accession>
<evidence type="ECO:0000313" key="2">
    <source>
        <dbReference type="Proteomes" id="UP001165297"/>
    </source>
</evidence>
<protein>
    <submittedName>
        <fullName evidence="1">Uncharacterized protein</fullName>
    </submittedName>
</protein>
<feature type="non-terminal residue" evidence="1">
    <location>
        <position position="1"/>
    </location>
</feature>
<sequence length="128" mass="14457">TCNSAMNIAGGHDVYYHDNRIIMAGLMPDGTTKLPTAYTGIAIFNYYKQDKFTNLKVDKNTIGYVHWGRNNPYANRQDEGDYGIQIITNTQHLPNPITQQTERDEYTRWLGKVRQLGLTIGPVAPKAP</sequence>
<evidence type="ECO:0000313" key="1">
    <source>
        <dbReference type="EMBL" id="MCB2380565.1"/>
    </source>
</evidence>
<dbReference type="Proteomes" id="UP001165297">
    <property type="component" value="Unassembled WGS sequence"/>
</dbReference>
<dbReference type="EMBL" id="JAJADQ010000025">
    <property type="protein sequence ID" value="MCB2380565.1"/>
    <property type="molecule type" value="Genomic_DNA"/>
</dbReference>
<name>A0ABS8AJF2_9BACT</name>
<comment type="caution">
    <text evidence="1">The sequence shown here is derived from an EMBL/GenBank/DDBJ whole genome shotgun (WGS) entry which is preliminary data.</text>
</comment>
<organism evidence="1 2">
    <name type="scientific">Hymenobacter nitidus</name>
    <dbReference type="NCBI Taxonomy" id="2880929"/>
    <lineage>
        <taxon>Bacteria</taxon>
        <taxon>Pseudomonadati</taxon>
        <taxon>Bacteroidota</taxon>
        <taxon>Cytophagia</taxon>
        <taxon>Cytophagales</taxon>
        <taxon>Hymenobacteraceae</taxon>
        <taxon>Hymenobacter</taxon>
    </lineage>
</organism>
<gene>
    <name evidence="1" type="ORF">LGH70_23425</name>
</gene>
<proteinExistence type="predicted"/>
<keyword evidence="2" id="KW-1185">Reference proteome</keyword>